<dbReference type="AlphaFoldDB" id="M0M415"/>
<feature type="transmembrane region" description="Helical" evidence="1">
    <location>
        <begin position="92"/>
        <end position="119"/>
    </location>
</feature>
<evidence type="ECO:0000313" key="3">
    <source>
        <dbReference type="Proteomes" id="UP000011566"/>
    </source>
</evidence>
<dbReference type="OrthoDB" id="376851at2157"/>
<name>M0M415_9EURY</name>
<dbReference type="EMBL" id="AOMB01000011">
    <property type="protein sequence ID" value="EMA40527.1"/>
    <property type="molecule type" value="Genomic_DNA"/>
</dbReference>
<keyword evidence="1" id="KW-0472">Membrane</keyword>
<evidence type="ECO:0000313" key="2">
    <source>
        <dbReference type="EMBL" id="EMA40527.1"/>
    </source>
</evidence>
<dbReference type="Proteomes" id="UP000011566">
    <property type="component" value="Unassembled WGS sequence"/>
</dbReference>
<feature type="transmembrane region" description="Helical" evidence="1">
    <location>
        <begin position="12"/>
        <end position="30"/>
    </location>
</feature>
<protein>
    <submittedName>
        <fullName evidence="2">Uncharacterized protein</fullName>
    </submittedName>
</protein>
<accession>M0M415</accession>
<keyword evidence="1" id="KW-0812">Transmembrane</keyword>
<keyword evidence="3" id="KW-1185">Reference proteome</keyword>
<keyword evidence="1" id="KW-1133">Transmembrane helix</keyword>
<dbReference type="PATRIC" id="fig|1132509.6.peg.1040"/>
<sequence length="136" mass="14344">MATPIWERTQPASVLRTGVALCAVGIVVLVDAPRTTPEIALAVVAVCCLAFELVRTARDRWDDRPGLDAGGHGLVSLALVLQSIRLTGLGPAFGYAATVRALADLGILLAGLGVLSMWCSNRTKPSTDRTSEMDRS</sequence>
<gene>
    <name evidence="2" type="ORF">C447_04487</name>
</gene>
<reference evidence="2 3" key="1">
    <citation type="journal article" date="2014" name="PLoS Genet.">
        <title>Phylogenetically driven sequencing of extremely halophilic archaea reveals strategies for static and dynamic osmo-response.</title>
        <authorList>
            <person name="Becker E.A."/>
            <person name="Seitzer P.M."/>
            <person name="Tritt A."/>
            <person name="Larsen D."/>
            <person name="Krusor M."/>
            <person name="Yao A.I."/>
            <person name="Wu D."/>
            <person name="Madern D."/>
            <person name="Eisen J.A."/>
            <person name="Darling A.E."/>
            <person name="Facciotti M.T."/>
        </authorList>
    </citation>
    <scope>NUCLEOTIDE SEQUENCE [LARGE SCALE GENOMIC DNA]</scope>
    <source>
        <strain evidence="2 3">100A6</strain>
    </source>
</reference>
<evidence type="ECO:0000256" key="1">
    <source>
        <dbReference type="SAM" id="Phobius"/>
    </source>
</evidence>
<feature type="transmembrane region" description="Helical" evidence="1">
    <location>
        <begin position="36"/>
        <end position="54"/>
    </location>
</feature>
<organism evidence="2 3">
    <name type="scientific">Halococcus hamelinensis 100A6</name>
    <dbReference type="NCBI Taxonomy" id="1132509"/>
    <lineage>
        <taxon>Archaea</taxon>
        <taxon>Methanobacteriati</taxon>
        <taxon>Methanobacteriota</taxon>
        <taxon>Stenosarchaea group</taxon>
        <taxon>Halobacteria</taxon>
        <taxon>Halobacteriales</taxon>
        <taxon>Halococcaceae</taxon>
        <taxon>Halococcus</taxon>
    </lineage>
</organism>
<feature type="transmembrane region" description="Helical" evidence="1">
    <location>
        <begin position="66"/>
        <end position="86"/>
    </location>
</feature>
<proteinExistence type="predicted"/>
<comment type="caution">
    <text evidence="2">The sequence shown here is derived from an EMBL/GenBank/DDBJ whole genome shotgun (WGS) entry which is preliminary data.</text>
</comment>